<feature type="transmembrane region" description="Helical" evidence="1">
    <location>
        <begin position="59"/>
        <end position="76"/>
    </location>
</feature>
<gene>
    <name evidence="3" type="ORF">DPQ25_00830</name>
</gene>
<dbReference type="SMART" id="SM00421">
    <property type="entry name" value="HTH_LUXR"/>
    <property type="match status" value="1"/>
</dbReference>
<dbReference type="GO" id="GO:0006355">
    <property type="term" value="P:regulation of DNA-templated transcription"/>
    <property type="evidence" value="ECO:0007669"/>
    <property type="project" value="InterPro"/>
</dbReference>
<proteinExistence type="predicted"/>
<keyword evidence="1" id="KW-0472">Membrane</keyword>
<feature type="transmembrane region" description="Helical" evidence="1">
    <location>
        <begin position="219"/>
        <end position="237"/>
    </location>
</feature>
<dbReference type="Gene3D" id="1.20.1250.20">
    <property type="entry name" value="MFS general substrate transporter like domains"/>
    <property type="match status" value="1"/>
</dbReference>
<evidence type="ECO:0000313" key="3">
    <source>
        <dbReference type="EMBL" id="RAQ30086.1"/>
    </source>
</evidence>
<accession>A0A328UEN1</accession>
<feature type="transmembrane region" description="Helical" evidence="1">
    <location>
        <begin position="168"/>
        <end position="189"/>
    </location>
</feature>
<reference evidence="3 4" key="1">
    <citation type="submission" date="2018-06" db="EMBL/GenBank/DDBJ databases">
        <title>Noncontiguous genome sequence of Ruminococcaceae bacterium ASD2818.</title>
        <authorList>
            <person name="Chaplin A.V."/>
            <person name="Sokolova S.R."/>
            <person name="Kochetkova T.O."/>
            <person name="Goltsov A.Y."/>
            <person name="Trofimov D.Y."/>
            <person name="Efimov B.A."/>
        </authorList>
    </citation>
    <scope>NUCLEOTIDE SEQUENCE [LARGE SCALE GENOMIC DNA]</scope>
    <source>
        <strain evidence="3 4">ASD2818</strain>
    </source>
</reference>
<evidence type="ECO:0000256" key="1">
    <source>
        <dbReference type="SAM" id="Phobius"/>
    </source>
</evidence>
<feature type="transmembrane region" description="Helical" evidence="1">
    <location>
        <begin position="341"/>
        <end position="361"/>
    </location>
</feature>
<feature type="transmembrane region" description="Helical" evidence="1">
    <location>
        <begin position="307"/>
        <end position="329"/>
    </location>
</feature>
<dbReference type="SUPFAM" id="SSF46894">
    <property type="entry name" value="C-terminal effector domain of the bipartite response regulators"/>
    <property type="match status" value="1"/>
</dbReference>
<feature type="transmembrane region" description="Helical" evidence="1">
    <location>
        <begin position="257"/>
        <end position="274"/>
    </location>
</feature>
<dbReference type="Proteomes" id="UP000249377">
    <property type="component" value="Unassembled WGS sequence"/>
</dbReference>
<protein>
    <submittedName>
        <fullName evidence="3">LuxR family transcriptional regulator</fullName>
    </submittedName>
</protein>
<dbReference type="SUPFAM" id="SSF103473">
    <property type="entry name" value="MFS general substrate transporter"/>
    <property type="match status" value="1"/>
</dbReference>
<dbReference type="EMBL" id="QLYR01000001">
    <property type="protein sequence ID" value="RAQ30086.1"/>
    <property type="molecule type" value="Genomic_DNA"/>
</dbReference>
<dbReference type="InterPro" id="IPR016032">
    <property type="entry name" value="Sig_transdc_resp-reg_C-effctor"/>
</dbReference>
<feature type="transmembrane region" description="Helical" evidence="1">
    <location>
        <begin position="367"/>
        <end position="387"/>
    </location>
</feature>
<evidence type="ECO:0000313" key="4">
    <source>
        <dbReference type="Proteomes" id="UP000249377"/>
    </source>
</evidence>
<dbReference type="InterPro" id="IPR036259">
    <property type="entry name" value="MFS_trans_sf"/>
</dbReference>
<comment type="caution">
    <text evidence="3">The sequence shown here is derived from an EMBL/GenBank/DDBJ whole genome shotgun (WGS) entry which is preliminary data.</text>
</comment>
<dbReference type="InterPro" id="IPR000792">
    <property type="entry name" value="Tscrpt_reg_LuxR_C"/>
</dbReference>
<dbReference type="AlphaFoldDB" id="A0A328UEN1"/>
<feature type="domain" description="HTH luxR-type" evidence="2">
    <location>
        <begin position="418"/>
        <end position="476"/>
    </location>
</feature>
<dbReference type="InterPro" id="IPR036388">
    <property type="entry name" value="WH-like_DNA-bd_sf"/>
</dbReference>
<dbReference type="Gene3D" id="1.10.10.10">
    <property type="entry name" value="Winged helix-like DNA-binding domain superfamily/Winged helix DNA-binding domain"/>
    <property type="match status" value="1"/>
</dbReference>
<keyword evidence="4" id="KW-1185">Reference proteome</keyword>
<keyword evidence="1" id="KW-1133">Transmembrane helix</keyword>
<organism evidence="3 4">
    <name type="scientific">Hydrogeniiclostridium mannosilyticum</name>
    <dbReference type="NCBI Taxonomy" id="2764322"/>
    <lineage>
        <taxon>Bacteria</taxon>
        <taxon>Bacillati</taxon>
        <taxon>Bacillota</taxon>
        <taxon>Clostridia</taxon>
        <taxon>Eubacteriales</taxon>
        <taxon>Acutalibacteraceae</taxon>
        <taxon>Hydrogeniiclostridium</taxon>
    </lineage>
</organism>
<feature type="transmembrane region" description="Helical" evidence="1">
    <location>
        <begin position="110"/>
        <end position="132"/>
    </location>
</feature>
<keyword evidence="1" id="KW-0812">Transmembrane</keyword>
<feature type="transmembrane region" description="Helical" evidence="1">
    <location>
        <begin position="25"/>
        <end position="47"/>
    </location>
</feature>
<feature type="transmembrane region" description="Helical" evidence="1">
    <location>
        <begin position="281"/>
        <end position="301"/>
    </location>
</feature>
<dbReference type="Pfam" id="PF00196">
    <property type="entry name" value="GerE"/>
    <property type="match status" value="1"/>
</dbReference>
<dbReference type="RefSeq" id="WP_112331282.1">
    <property type="nucleotide sequence ID" value="NZ_QLYR01000001.1"/>
</dbReference>
<feature type="transmembrane region" description="Helical" evidence="1">
    <location>
        <begin position="88"/>
        <end position="104"/>
    </location>
</feature>
<sequence length="479" mass="52846">MNSILKKIRQSDAFNKENRIPYTKVIVLMSLFTFVFLGAEFLFVNMISRTVLGNQSVNAQNYALGISVIGFVLYPVFSRFCKGKWQTALAMCAAILSVICLFMICRHASYALTLGMGLLLFLILGAFGSAVFYKTLCLLEDNTYIARLTGVSYMLGILLQIANNNLVHIDYIEAGILSAFIILLAFMLIKAEKNSVVPAFSKSKTEEENDGSGKDSLKIILLLVLFVALMTCIFSTMDNAVTVYHANGTVNIGQWPRILLALSGLMAGFLFDIAGRKYVSVIMYCVMLLSTTCLVIIQFAGPFTVGLVIFYLSAGFFAVFFTSSFMEIARYTDTPELWSGFGRTVNNLVAAAISGGSLALLHSENNIVMITIELILFVATSIVALFYTNKRKAFFDRLAEADSSELSGGEKLQRLAEQFSLTQRETEVFGLLVNTEDGLQTIADGLYVSRRTLERYVSAIYEKTGAKSRIGLVTLYNNA</sequence>
<evidence type="ECO:0000259" key="2">
    <source>
        <dbReference type="SMART" id="SM00421"/>
    </source>
</evidence>
<name>A0A328UEN1_9FIRM</name>
<feature type="transmembrane region" description="Helical" evidence="1">
    <location>
        <begin position="144"/>
        <end position="162"/>
    </location>
</feature>
<dbReference type="GO" id="GO:0003677">
    <property type="term" value="F:DNA binding"/>
    <property type="evidence" value="ECO:0007669"/>
    <property type="project" value="InterPro"/>
</dbReference>